<dbReference type="EMBL" id="CM042033">
    <property type="protein sequence ID" value="KAI3773549.1"/>
    <property type="molecule type" value="Genomic_DNA"/>
</dbReference>
<reference evidence="2" key="1">
    <citation type="journal article" date="2022" name="Mol. Ecol. Resour.">
        <title>The genomes of chicory, endive, great burdock and yacon provide insights into Asteraceae palaeo-polyploidization history and plant inulin production.</title>
        <authorList>
            <person name="Fan W."/>
            <person name="Wang S."/>
            <person name="Wang H."/>
            <person name="Wang A."/>
            <person name="Jiang F."/>
            <person name="Liu H."/>
            <person name="Zhao H."/>
            <person name="Xu D."/>
            <person name="Zhang Y."/>
        </authorList>
    </citation>
    <scope>NUCLEOTIDE SEQUENCE [LARGE SCALE GENOMIC DNA]</scope>
    <source>
        <strain evidence="2">cv. Yunnan</strain>
    </source>
</reference>
<comment type="caution">
    <text evidence="1">The sequence shown here is derived from an EMBL/GenBank/DDBJ whole genome shotgun (WGS) entry which is preliminary data.</text>
</comment>
<proteinExistence type="predicted"/>
<accession>A0ACB9FQM2</accession>
<dbReference type="Proteomes" id="UP001056120">
    <property type="component" value="Linkage Group LG16"/>
</dbReference>
<evidence type="ECO:0000313" key="1">
    <source>
        <dbReference type="EMBL" id="KAI3773549.1"/>
    </source>
</evidence>
<name>A0ACB9FQM2_9ASTR</name>
<reference evidence="1 2" key="2">
    <citation type="journal article" date="2022" name="Mol. Ecol. Resour.">
        <title>The genomes of chicory, endive, great burdock and yacon provide insights into Asteraceae paleo-polyploidization history and plant inulin production.</title>
        <authorList>
            <person name="Fan W."/>
            <person name="Wang S."/>
            <person name="Wang H."/>
            <person name="Wang A."/>
            <person name="Jiang F."/>
            <person name="Liu H."/>
            <person name="Zhao H."/>
            <person name="Xu D."/>
            <person name="Zhang Y."/>
        </authorList>
    </citation>
    <scope>NUCLEOTIDE SEQUENCE [LARGE SCALE GENOMIC DNA]</scope>
    <source>
        <strain evidence="2">cv. Yunnan</strain>
        <tissue evidence="1">Leaves</tissue>
    </source>
</reference>
<evidence type="ECO:0000313" key="2">
    <source>
        <dbReference type="Proteomes" id="UP001056120"/>
    </source>
</evidence>
<protein>
    <submittedName>
        <fullName evidence="1">Uncharacterized protein</fullName>
    </submittedName>
</protein>
<organism evidence="1 2">
    <name type="scientific">Smallanthus sonchifolius</name>
    <dbReference type="NCBI Taxonomy" id="185202"/>
    <lineage>
        <taxon>Eukaryota</taxon>
        <taxon>Viridiplantae</taxon>
        <taxon>Streptophyta</taxon>
        <taxon>Embryophyta</taxon>
        <taxon>Tracheophyta</taxon>
        <taxon>Spermatophyta</taxon>
        <taxon>Magnoliopsida</taxon>
        <taxon>eudicotyledons</taxon>
        <taxon>Gunneridae</taxon>
        <taxon>Pentapetalae</taxon>
        <taxon>asterids</taxon>
        <taxon>campanulids</taxon>
        <taxon>Asterales</taxon>
        <taxon>Asteraceae</taxon>
        <taxon>Asteroideae</taxon>
        <taxon>Heliantheae alliance</taxon>
        <taxon>Millerieae</taxon>
        <taxon>Smallanthus</taxon>
    </lineage>
</organism>
<keyword evidence="2" id="KW-1185">Reference proteome</keyword>
<sequence length="168" mass="20089">MPGTPQENDVAERRNRTLMDMVRNMLTNSSLHSFLWTEVLKAAVHILNMVHSKSVPETPYEIWTGRKSSLRYMKIWGYLVKIKLYNPFLKKLDMKTVTCYFIRYLDHSKGYRFYCPHVTRIVETKRAEFLEDFKLKNYVSMFYANYETTRFEAFHVNMPSAHGLHQYV</sequence>
<gene>
    <name evidence="1" type="ORF">L1987_48079</name>
</gene>